<evidence type="ECO:0000313" key="1">
    <source>
        <dbReference type="EMBL" id="OMO67450.1"/>
    </source>
</evidence>
<dbReference type="EMBL" id="AWUE01020611">
    <property type="protein sequence ID" value="OMO67450.1"/>
    <property type="molecule type" value="Genomic_DNA"/>
</dbReference>
<organism evidence="1 2">
    <name type="scientific">Corchorus olitorius</name>
    <dbReference type="NCBI Taxonomy" id="93759"/>
    <lineage>
        <taxon>Eukaryota</taxon>
        <taxon>Viridiplantae</taxon>
        <taxon>Streptophyta</taxon>
        <taxon>Embryophyta</taxon>
        <taxon>Tracheophyta</taxon>
        <taxon>Spermatophyta</taxon>
        <taxon>Magnoliopsida</taxon>
        <taxon>eudicotyledons</taxon>
        <taxon>Gunneridae</taxon>
        <taxon>Pentapetalae</taxon>
        <taxon>rosids</taxon>
        <taxon>malvids</taxon>
        <taxon>Malvales</taxon>
        <taxon>Malvaceae</taxon>
        <taxon>Grewioideae</taxon>
        <taxon>Apeibeae</taxon>
        <taxon>Corchorus</taxon>
    </lineage>
</organism>
<dbReference type="Proteomes" id="UP000187203">
    <property type="component" value="Unassembled WGS sequence"/>
</dbReference>
<protein>
    <submittedName>
        <fullName evidence="1">Uncharacterized protein</fullName>
    </submittedName>
</protein>
<evidence type="ECO:0000313" key="2">
    <source>
        <dbReference type="Proteomes" id="UP000187203"/>
    </source>
</evidence>
<keyword evidence="2" id="KW-1185">Reference proteome</keyword>
<name>A0A1R3HAU9_9ROSI</name>
<reference evidence="2" key="1">
    <citation type="submission" date="2013-09" db="EMBL/GenBank/DDBJ databases">
        <title>Corchorus olitorius genome sequencing.</title>
        <authorList>
            <person name="Alam M."/>
            <person name="Haque M.S."/>
            <person name="Islam M.S."/>
            <person name="Emdad E.M."/>
            <person name="Islam M.M."/>
            <person name="Ahmed B."/>
            <person name="Halim A."/>
            <person name="Hossen Q.M.M."/>
            <person name="Hossain M.Z."/>
            <person name="Ahmed R."/>
            <person name="Khan M.M."/>
            <person name="Islam R."/>
            <person name="Rashid M.M."/>
            <person name="Khan S.A."/>
            <person name="Rahman M.S."/>
            <person name="Alam M."/>
            <person name="Yahiya A.S."/>
            <person name="Khan M.S."/>
            <person name="Azam M.S."/>
            <person name="Haque T."/>
            <person name="Lashkar M.Z.H."/>
            <person name="Akhand A.I."/>
            <person name="Morshed G."/>
            <person name="Roy S."/>
            <person name="Uddin K.S."/>
            <person name="Rabeya T."/>
            <person name="Hossain A.S."/>
            <person name="Chowdhury A."/>
            <person name="Snigdha A.R."/>
            <person name="Mortoza M.S."/>
            <person name="Matin S.A."/>
            <person name="Hoque S.M.E."/>
            <person name="Islam M.K."/>
            <person name="Roy D.K."/>
            <person name="Haider R."/>
            <person name="Moosa M.M."/>
            <person name="Elias S.M."/>
            <person name="Hasan A.M."/>
            <person name="Jahan S."/>
            <person name="Shafiuddin M."/>
            <person name="Mahmood N."/>
            <person name="Shommy N.S."/>
        </authorList>
    </citation>
    <scope>NUCLEOTIDE SEQUENCE [LARGE SCALE GENOMIC DNA]</scope>
    <source>
        <strain evidence="2">cv. O-4</strain>
    </source>
</reference>
<comment type="caution">
    <text evidence="1">The sequence shown here is derived from an EMBL/GenBank/DDBJ whole genome shotgun (WGS) entry which is preliminary data.</text>
</comment>
<gene>
    <name evidence="1" type="ORF">COLO4_30148</name>
</gene>
<dbReference type="AlphaFoldDB" id="A0A1R3HAU9"/>
<accession>A0A1R3HAU9</accession>
<proteinExistence type="predicted"/>
<sequence>MRKDECGNMVLDFCGRIVIGFDSRMVVTLEAFLVTWGMSLMLTKEDPILTSATLGDVNLPPVVDDDTMAKATKRDVPLVGTHAGTPAIRIQAMQLPRTHGEAPAVGTHVEAPAVGTHAKASAVGAHAEAPAVGTHAEASAVGLMLKIRSLDSC</sequence>